<dbReference type="Gene3D" id="3.90.950.20">
    <property type="entry name" value="CinA-like"/>
    <property type="match status" value="1"/>
</dbReference>
<protein>
    <submittedName>
        <fullName evidence="2">Nicotinamide-nucleotide amidase</fullName>
        <ecNumber evidence="2">3.5.1.42</ecNumber>
    </submittedName>
</protein>
<dbReference type="AlphaFoldDB" id="A0A7W9UK00"/>
<sequence>MADDKRSRDSELAEAIGASGWTVAVAESLTSGKIAATLGAAPAAGEWFRGGVVAYATEVKRRVLGMPDCSPVCAEAARAMAAGVRSMMRADIAVAVTGVGGPDSQDGAKPGSVWLAIATPDGTRAVYEEFAGEPVDVVHRTVRRALELLHHDVTHSPPTSG</sequence>
<dbReference type="EMBL" id="JACHIT010000002">
    <property type="protein sequence ID" value="MBB5916023.1"/>
    <property type="molecule type" value="Genomic_DNA"/>
</dbReference>
<evidence type="ECO:0000259" key="1">
    <source>
        <dbReference type="Pfam" id="PF02464"/>
    </source>
</evidence>
<reference evidence="2 3" key="1">
    <citation type="submission" date="2020-08" db="EMBL/GenBank/DDBJ databases">
        <title>Sequencing the genomes of 1000 actinobacteria strains.</title>
        <authorList>
            <person name="Klenk H.-P."/>
        </authorList>
    </citation>
    <scope>NUCLEOTIDE SEQUENCE [LARGE SCALE GENOMIC DNA]</scope>
    <source>
        <strain evidence="2 3">DSM 43582</strain>
    </source>
</reference>
<dbReference type="Proteomes" id="UP000540412">
    <property type="component" value="Unassembled WGS sequence"/>
</dbReference>
<dbReference type="InterPro" id="IPR008136">
    <property type="entry name" value="CinA_C"/>
</dbReference>
<dbReference type="GO" id="GO:0019159">
    <property type="term" value="F:nicotinamide-nucleotide amidase activity"/>
    <property type="evidence" value="ECO:0007669"/>
    <property type="project" value="UniProtKB-EC"/>
</dbReference>
<name>A0A7W9UK00_9NOCA</name>
<evidence type="ECO:0000313" key="3">
    <source>
        <dbReference type="Proteomes" id="UP000540412"/>
    </source>
</evidence>
<keyword evidence="2" id="KW-0378">Hydrolase</keyword>
<evidence type="ECO:0000313" key="2">
    <source>
        <dbReference type="EMBL" id="MBB5916023.1"/>
    </source>
</evidence>
<comment type="caution">
    <text evidence="2">The sequence shown here is derived from an EMBL/GenBank/DDBJ whole genome shotgun (WGS) entry which is preliminary data.</text>
</comment>
<dbReference type="Pfam" id="PF02464">
    <property type="entry name" value="CinA"/>
    <property type="match status" value="1"/>
</dbReference>
<organism evidence="2 3">
    <name type="scientific">Nocardia transvalensis</name>
    <dbReference type="NCBI Taxonomy" id="37333"/>
    <lineage>
        <taxon>Bacteria</taxon>
        <taxon>Bacillati</taxon>
        <taxon>Actinomycetota</taxon>
        <taxon>Actinomycetes</taxon>
        <taxon>Mycobacteriales</taxon>
        <taxon>Nocardiaceae</taxon>
        <taxon>Nocardia</taxon>
    </lineage>
</organism>
<feature type="domain" description="CinA C-terminal" evidence="1">
    <location>
        <begin position="10"/>
        <end position="151"/>
    </location>
</feature>
<dbReference type="EC" id="3.5.1.42" evidence="2"/>
<proteinExistence type="predicted"/>
<dbReference type="RefSeq" id="WP_040748632.1">
    <property type="nucleotide sequence ID" value="NZ_JACHIT010000002.1"/>
</dbReference>
<keyword evidence="3" id="KW-1185">Reference proteome</keyword>
<dbReference type="InterPro" id="IPR036653">
    <property type="entry name" value="CinA-like_C"/>
</dbReference>
<dbReference type="NCBIfam" id="TIGR00199">
    <property type="entry name" value="PncC_domain"/>
    <property type="match status" value="1"/>
</dbReference>
<accession>A0A7W9UK00</accession>
<gene>
    <name evidence="2" type="ORF">BJY24_004935</name>
</gene>
<dbReference type="SUPFAM" id="SSF142433">
    <property type="entry name" value="CinA-like"/>
    <property type="match status" value="1"/>
</dbReference>